<keyword evidence="2" id="KW-0812">Transmembrane</keyword>
<dbReference type="Gene3D" id="3.10.450.160">
    <property type="entry name" value="inner membrane protein cigr"/>
    <property type="match status" value="1"/>
</dbReference>
<feature type="chain" id="PRO_5019327378" description="Nickel/cobalt homeostasis protein RcnB" evidence="3">
    <location>
        <begin position="24"/>
        <end position="154"/>
    </location>
</feature>
<gene>
    <name evidence="4" type="ORF">CUZ56_02244</name>
</gene>
<dbReference type="AlphaFoldDB" id="A0A433SBQ7"/>
<feature type="region of interest" description="Disordered" evidence="1">
    <location>
        <begin position="25"/>
        <end position="102"/>
    </location>
</feature>
<evidence type="ECO:0000313" key="5">
    <source>
        <dbReference type="Proteomes" id="UP000286947"/>
    </source>
</evidence>
<dbReference type="OrthoDB" id="6687316at2"/>
<feature type="compositionally biased region" description="Low complexity" evidence="1">
    <location>
        <begin position="33"/>
        <end position="51"/>
    </location>
</feature>
<evidence type="ECO:0008006" key="6">
    <source>
        <dbReference type="Google" id="ProtNLM"/>
    </source>
</evidence>
<dbReference type="EMBL" id="PQSP01000006">
    <property type="protein sequence ID" value="RUS66165.1"/>
    <property type="molecule type" value="Genomic_DNA"/>
</dbReference>
<sequence length="154" mass="17070" precursor="true">MKMKTIVCHLAALSILGSSIAFAQPASHERNRQPAPSQQQQPQNGPSRNQGHAGPQADSRPNNTNARPNQQQPGRPAAQAQNHNRPHAESRPAMDFRQGERIPQQYRGYSYRVDDWKAYGLSQPPRNHHWVQIGGDFILIAAATGVITSILLNK</sequence>
<feature type="compositionally biased region" description="Low complexity" evidence="1">
    <location>
        <begin position="65"/>
        <end position="82"/>
    </location>
</feature>
<feature type="signal peptide" evidence="3">
    <location>
        <begin position="1"/>
        <end position="23"/>
    </location>
</feature>
<name>A0A433SBQ7_9BURK</name>
<evidence type="ECO:0000313" key="4">
    <source>
        <dbReference type="EMBL" id="RUS66165.1"/>
    </source>
</evidence>
<keyword evidence="2" id="KW-1133">Transmembrane helix</keyword>
<evidence type="ECO:0000256" key="3">
    <source>
        <dbReference type="SAM" id="SignalP"/>
    </source>
</evidence>
<dbReference type="Proteomes" id="UP000286947">
    <property type="component" value="Unassembled WGS sequence"/>
</dbReference>
<keyword evidence="2" id="KW-0472">Membrane</keyword>
<protein>
    <recommendedName>
        <fullName evidence="6">Nickel/cobalt homeostasis protein RcnB</fullName>
    </recommendedName>
</protein>
<keyword evidence="5" id="KW-1185">Reference proteome</keyword>
<dbReference type="RefSeq" id="WP_126980421.1">
    <property type="nucleotide sequence ID" value="NZ_PQSP01000006.1"/>
</dbReference>
<evidence type="ECO:0000256" key="2">
    <source>
        <dbReference type="SAM" id="Phobius"/>
    </source>
</evidence>
<accession>A0A433SBQ7</accession>
<dbReference type="Pfam" id="PF11776">
    <property type="entry name" value="RcnB"/>
    <property type="match status" value="1"/>
</dbReference>
<feature type="transmembrane region" description="Helical" evidence="2">
    <location>
        <begin position="130"/>
        <end position="152"/>
    </location>
</feature>
<dbReference type="InterPro" id="IPR024572">
    <property type="entry name" value="RcnB"/>
</dbReference>
<evidence type="ECO:0000256" key="1">
    <source>
        <dbReference type="SAM" id="MobiDB-lite"/>
    </source>
</evidence>
<keyword evidence="3" id="KW-0732">Signal</keyword>
<proteinExistence type="predicted"/>
<organism evidence="4 5">
    <name type="scientific">Saezia sanguinis</name>
    <dbReference type="NCBI Taxonomy" id="1965230"/>
    <lineage>
        <taxon>Bacteria</taxon>
        <taxon>Pseudomonadati</taxon>
        <taxon>Pseudomonadota</taxon>
        <taxon>Betaproteobacteria</taxon>
        <taxon>Burkholderiales</taxon>
        <taxon>Saeziaceae</taxon>
        <taxon>Saezia</taxon>
    </lineage>
</organism>
<feature type="compositionally biased region" description="Basic and acidic residues" evidence="1">
    <location>
        <begin position="86"/>
        <end position="100"/>
    </location>
</feature>
<reference evidence="4 5" key="1">
    <citation type="submission" date="2018-01" db="EMBL/GenBank/DDBJ databases">
        <title>Saezia sanguinis gen. nov., sp. nov., in the order Burkholderiales isolated from human blood.</title>
        <authorList>
            <person name="Medina-Pascual M.J."/>
            <person name="Valdezate S."/>
            <person name="Monzon S."/>
            <person name="Cuesta I."/>
            <person name="Carrasco G."/>
            <person name="Villalon P."/>
            <person name="Saez-Nieto J.A."/>
        </authorList>
    </citation>
    <scope>NUCLEOTIDE SEQUENCE [LARGE SCALE GENOMIC DNA]</scope>
    <source>
        <strain evidence="4 5">CNM695-12</strain>
    </source>
</reference>
<comment type="caution">
    <text evidence="4">The sequence shown here is derived from an EMBL/GenBank/DDBJ whole genome shotgun (WGS) entry which is preliminary data.</text>
</comment>